<sequence>MKIHLTLAISLLFSINNFSQNNRKAFTLEIAANETQQYKAEIPESPYFVKEKILQIYCGEKVFIECEIAKDTISTMKIVEKNINPKKTIEIEFTQDSKDRKDISTMLVVKNPFDKKLNYNAIMYTPISQTWKPTSIIPIRPKLQNFETWPHAIITLVLEGWRFEN</sequence>
<dbReference type="RefSeq" id="WP_073311962.1">
    <property type="nucleotide sequence ID" value="NZ_FQZI01000005.1"/>
</dbReference>
<dbReference type="EMBL" id="FQZI01000005">
    <property type="protein sequence ID" value="SHJ09882.1"/>
    <property type="molecule type" value="Genomic_DNA"/>
</dbReference>
<evidence type="ECO:0000313" key="1">
    <source>
        <dbReference type="EMBL" id="SHJ09882.1"/>
    </source>
</evidence>
<dbReference type="Proteomes" id="UP000184488">
    <property type="component" value="Unassembled WGS sequence"/>
</dbReference>
<evidence type="ECO:0000313" key="2">
    <source>
        <dbReference type="Proteomes" id="UP000184488"/>
    </source>
</evidence>
<dbReference type="AlphaFoldDB" id="A0A1M6GIY7"/>
<dbReference type="OrthoDB" id="1256037at2"/>
<keyword evidence="2" id="KW-1185">Reference proteome</keyword>
<reference evidence="2" key="1">
    <citation type="submission" date="2016-11" db="EMBL/GenBank/DDBJ databases">
        <authorList>
            <person name="Varghese N."/>
            <person name="Submissions S."/>
        </authorList>
    </citation>
    <scope>NUCLEOTIDE SEQUENCE [LARGE SCALE GENOMIC DNA]</scope>
    <source>
        <strain evidence="2">DSM 18829</strain>
    </source>
</reference>
<protein>
    <submittedName>
        <fullName evidence="1">Uncharacterized protein</fullName>
    </submittedName>
</protein>
<gene>
    <name evidence="1" type="ORF">SAMN05444363_2639</name>
</gene>
<organism evidence="1 2">
    <name type="scientific">Flavobacterium terrae</name>
    <dbReference type="NCBI Taxonomy" id="415425"/>
    <lineage>
        <taxon>Bacteria</taxon>
        <taxon>Pseudomonadati</taxon>
        <taxon>Bacteroidota</taxon>
        <taxon>Flavobacteriia</taxon>
        <taxon>Flavobacteriales</taxon>
        <taxon>Flavobacteriaceae</taxon>
        <taxon>Flavobacterium</taxon>
    </lineage>
</organism>
<proteinExistence type="predicted"/>
<accession>A0A1M6GIY7</accession>
<dbReference type="STRING" id="415425.SAMN05444363_2639"/>
<name>A0A1M6GIY7_9FLAO</name>